<protein>
    <submittedName>
        <fullName evidence="1">Uncharacterized protein</fullName>
    </submittedName>
</protein>
<proteinExistence type="predicted"/>
<organism evidence="1 2">
    <name type="scientific">Streptomyces cahuitamycinicus</name>
    <dbReference type="NCBI Taxonomy" id="2070367"/>
    <lineage>
        <taxon>Bacteria</taxon>
        <taxon>Bacillati</taxon>
        <taxon>Actinomycetota</taxon>
        <taxon>Actinomycetes</taxon>
        <taxon>Kitasatosporales</taxon>
        <taxon>Streptomycetaceae</taxon>
        <taxon>Streptomyces</taxon>
    </lineage>
</organism>
<evidence type="ECO:0000313" key="1">
    <source>
        <dbReference type="EMBL" id="PNG22419.1"/>
    </source>
</evidence>
<keyword evidence="2" id="KW-1185">Reference proteome</keyword>
<reference evidence="1 2" key="1">
    <citation type="submission" date="2018-01" db="EMBL/GenBank/DDBJ databases">
        <title>Draft genome sequence of Streptomyces sp. 13K301.</title>
        <authorList>
            <person name="Sahin N."/>
            <person name="Saygin H."/>
            <person name="Ay H."/>
        </authorList>
    </citation>
    <scope>NUCLEOTIDE SEQUENCE [LARGE SCALE GENOMIC DNA]</scope>
    <source>
        <strain evidence="1 2">13K301</strain>
    </source>
</reference>
<accession>A0A2N8TTT3</accession>
<comment type="caution">
    <text evidence="1">The sequence shown here is derived from an EMBL/GenBank/DDBJ whole genome shotgun (WGS) entry which is preliminary data.</text>
</comment>
<dbReference type="Proteomes" id="UP000235943">
    <property type="component" value="Unassembled WGS sequence"/>
</dbReference>
<name>A0A2N8TTT3_9ACTN</name>
<gene>
    <name evidence="1" type="ORF">C1J00_09445</name>
</gene>
<sequence length="70" mass="7355">MTTTDEEVPPEPVLCSAICETTDPEECPNLGQPFEVPAYEQGAGSLSAVVCGVCGQIITKVTRLVQDGET</sequence>
<dbReference type="AlphaFoldDB" id="A0A2N8TTT3"/>
<dbReference type="EMBL" id="POUC01000048">
    <property type="protein sequence ID" value="PNG22419.1"/>
    <property type="molecule type" value="Genomic_DNA"/>
</dbReference>
<evidence type="ECO:0000313" key="2">
    <source>
        <dbReference type="Proteomes" id="UP000235943"/>
    </source>
</evidence>
<dbReference type="RefSeq" id="WP_102908580.1">
    <property type="nucleotide sequence ID" value="NZ_POUC01000048.1"/>
</dbReference>